<dbReference type="Pfam" id="PF17917">
    <property type="entry name" value="RT_RNaseH"/>
    <property type="match status" value="1"/>
</dbReference>
<evidence type="ECO:0000313" key="9">
    <source>
        <dbReference type="EMBL" id="JAS61215.1"/>
    </source>
</evidence>
<feature type="domain" description="Reverse transcriptase RNase H-like" evidence="7">
    <location>
        <begin position="2"/>
        <end position="62"/>
    </location>
</feature>
<evidence type="ECO:0000256" key="4">
    <source>
        <dbReference type="ARBA" id="ARBA00022759"/>
    </source>
</evidence>
<dbReference type="PANTHER" id="PTHR37984">
    <property type="entry name" value="PROTEIN CBG26694"/>
    <property type="match status" value="1"/>
</dbReference>
<keyword evidence="4" id="KW-0255">Endonuclease</keyword>
<keyword evidence="1" id="KW-0808">Transferase</keyword>
<evidence type="ECO:0000256" key="6">
    <source>
        <dbReference type="ARBA" id="ARBA00022918"/>
    </source>
</evidence>
<proteinExistence type="predicted"/>
<evidence type="ECO:0000256" key="5">
    <source>
        <dbReference type="ARBA" id="ARBA00022801"/>
    </source>
</evidence>
<keyword evidence="6" id="KW-0695">RNA-directed DNA polymerase</keyword>
<dbReference type="GO" id="GO:0003964">
    <property type="term" value="F:RNA-directed DNA polymerase activity"/>
    <property type="evidence" value="ECO:0007669"/>
    <property type="project" value="UniProtKB-KW"/>
</dbReference>
<dbReference type="AlphaFoldDB" id="A0A1B6GFI6"/>
<dbReference type="PANTHER" id="PTHR37984:SF5">
    <property type="entry name" value="PROTEIN NYNRIN-LIKE"/>
    <property type="match status" value="1"/>
</dbReference>
<evidence type="ECO:0000259" key="7">
    <source>
        <dbReference type="Pfam" id="PF17917"/>
    </source>
</evidence>
<evidence type="ECO:0000313" key="8">
    <source>
        <dbReference type="EMBL" id="JAS53274.1"/>
    </source>
</evidence>
<dbReference type="GO" id="GO:0004519">
    <property type="term" value="F:endonuclease activity"/>
    <property type="evidence" value="ECO:0007669"/>
    <property type="project" value="UniProtKB-KW"/>
</dbReference>
<evidence type="ECO:0000256" key="1">
    <source>
        <dbReference type="ARBA" id="ARBA00022679"/>
    </source>
</evidence>
<dbReference type="InterPro" id="IPR043502">
    <property type="entry name" value="DNA/RNA_pol_sf"/>
</dbReference>
<feature type="non-terminal residue" evidence="9">
    <location>
        <position position="1"/>
    </location>
</feature>
<dbReference type="CDD" id="cd09274">
    <property type="entry name" value="RNase_HI_RT_Ty3"/>
    <property type="match status" value="1"/>
</dbReference>
<dbReference type="InterPro" id="IPR050951">
    <property type="entry name" value="Retrovirus_Pol_polyprotein"/>
</dbReference>
<name>A0A1B6GFI6_9HEMI</name>
<evidence type="ECO:0000256" key="2">
    <source>
        <dbReference type="ARBA" id="ARBA00022695"/>
    </source>
</evidence>
<protein>
    <recommendedName>
        <fullName evidence="7">Reverse transcriptase RNase H-like domain-containing protein</fullName>
    </recommendedName>
</protein>
<sequence length="198" mass="22852">QIEKEALSIIFGVKKFHQYLYGRSFELITDHKPLVSLFHPDKQLPVYTLSRLQRWAITLMSYRFSIRYRSTDKHQNADALSRLPCGPDLLFDKVEDNCNWISEDIMSTIASFPVSYKQVAEETGRDETLRDVLFYIHHGWPDSSPSNELKPYFDRRYALTVQSGVLVLQSEYPRVVVPASLKSTVLQLLPLLIGVLFA</sequence>
<keyword evidence="3" id="KW-0540">Nuclease</keyword>
<organism evidence="9">
    <name type="scientific">Cuerna arida</name>
    <dbReference type="NCBI Taxonomy" id="1464854"/>
    <lineage>
        <taxon>Eukaryota</taxon>
        <taxon>Metazoa</taxon>
        <taxon>Ecdysozoa</taxon>
        <taxon>Arthropoda</taxon>
        <taxon>Hexapoda</taxon>
        <taxon>Insecta</taxon>
        <taxon>Pterygota</taxon>
        <taxon>Neoptera</taxon>
        <taxon>Paraneoptera</taxon>
        <taxon>Hemiptera</taxon>
        <taxon>Auchenorrhyncha</taxon>
        <taxon>Membracoidea</taxon>
        <taxon>Cicadellidae</taxon>
        <taxon>Cicadellinae</taxon>
        <taxon>Proconiini</taxon>
        <taxon>Cuerna</taxon>
    </lineage>
</organism>
<keyword evidence="5" id="KW-0378">Hydrolase</keyword>
<accession>A0A1B6GFI6</accession>
<dbReference type="SUPFAM" id="SSF56672">
    <property type="entry name" value="DNA/RNA polymerases"/>
    <property type="match status" value="1"/>
</dbReference>
<dbReference type="EMBL" id="GECZ01008554">
    <property type="protein sequence ID" value="JAS61215.1"/>
    <property type="molecule type" value="Transcribed_RNA"/>
</dbReference>
<reference evidence="9" key="1">
    <citation type="submission" date="2015-11" db="EMBL/GenBank/DDBJ databases">
        <title>De novo transcriptome assembly of four potential Pierce s Disease insect vectors from Arizona vineyards.</title>
        <authorList>
            <person name="Tassone E.E."/>
        </authorList>
    </citation>
    <scope>NUCLEOTIDE SEQUENCE</scope>
</reference>
<dbReference type="GO" id="GO:0016787">
    <property type="term" value="F:hydrolase activity"/>
    <property type="evidence" value="ECO:0007669"/>
    <property type="project" value="UniProtKB-KW"/>
</dbReference>
<dbReference type="EMBL" id="GECZ01016495">
    <property type="protein sequence ID" value="JAS53274.1"/>
    <property type="molecule type" value="Transcribed_RNA"/>
</dbReference>
<evidence type="ECO:0000256" key="3">
    <source>
        <dbReference type="ARBA" id="ARBA00022722"/>
    </source>
</evidence>
<keyword evidence="2" id="KW-0548">Nucleotidyltransferase</keyword>
<gene>
    <name evidence="8" type="ORF">g.5039</name>
    <name evidence="9" type="ORF">g.5040</name>
</gene>
<dbReference type="InterPro" id="IPR041373">
    <property type="entry name" value="RT_RNaseH"/>
</dbReference>